<gene>
    <name evidence="1" type="ORF">F5144DRAFT_114448</name>
</gene>
<sequence length="288" mass="31205">MKSYFATHGFDCSPDGPMVLGSILTDPLDPSETLNTHPLPVPDSEKKTIAQNNFETVLKRNSKRSGGLWFKFLQSLGFELNASSGEASATTAKFDKLETWSFQPSDAYMRESIAVVEVQSYLAGHTMRKPLYMVTGVKVAHGARVVEMVRKGKAGKMRAGFDGSAAGLPFVAFGPQAEGFKGFESGQRFVSDGPVVFAYRLKEIRYRKGILTDKPYRDGALYGVGEGAAGGDGEKPGEEGIIFLGLDEDDVTGDDVGVEPLEVWEDGAEGEEEDEDCELIVPTRGQDV</sequence>
<evidence type="ECO:0000313" key="1">
    <source>
        <dbReference type="EMBL" id="KAH6640872.1"/>
    </source>
</evidence>
<organism evidence="1 2">
    <name type="scientific">Chaetomium tenue</name>
    <dbReference type="NCBI Taxonomy" id="1854479"/>
    <lineage>
        <taxon>Eukaryota</taxon>
        <taxon>Fungi</taxon>
        <taxon>Dikarya</taxon>
        <taxon>Ascomycota</taxon>
        <taxon>Pezizomycotina</taxon>
        <taxon>Sordariomycetes</taxon>
        <taxon>Sordariomycetidae</taxon>
        <taxon>Sordariales</taxon>
        <taxon>Chaetomiaceae</taxon>
        <taxon>Chaetomium</taxon>
    </lineage>
</organism>
<comment type="caution">
    <text evidence="1">The sequence shown here is derived from an EMBL/GenBank/DDBJ whole genome shotgun (WGS) entry which is preliminary data.</text>
</comment>
<accession>A0ACB7PH04</accession>
<dbReference type="Proteomes" id="UP000724584">
    <property type="component" value="Unassembled WGS sequence"/>
</dbReference>
<dbReference type="EMBL" id="JAGIZQ010000002">
    <property type="protein sequence ID" value="KAH6640872.1"/>
    <property type="molecule type" value="Genomic_DNA"/>
</dbReference>
<evidence type="ECO:0000313" key="2">
    <source>
        <dbReference type="Proteomes" id="UP000724584"/>
    </source>
</evidence>
<protein>
    <submittedName>
        <fullName evidence="1">Uncharacterized protein</fullName>
    </submittedName>
</protein>
<keyword evidence="2" id="KW-1185">Reference proteome</keyword>
<proteinExistence type="predicted"/>
<name>A0ACB7PH04_9PEZI</name>
<reference evidence="1 2" key="1">
    <citation type="journal article" date="2021" name="Nat. Commun.">
        <title>Genetic determinants of endophytism in the Arabidopsis root mycobiome.</title>
        <authorList>
            <person name="Mesny F."/>
            <person name="Miyauchi S."/>
            <person name="Thiergart T."/>
            <person name="Pickel B."/>
            <person name="Atanasova L."/>
            <person name="Karlsson M."/>
            <person name="Huettel B."/>
            <person name="Barry K.W."/>
            <person name="Haridas S."/>
            <person name="Chen C."/>
            <person name="Bauer D."/>
            <person name="Andreopoulos W."/>
            <person name="Pangilinan J."/>
            <person name="LaButti K."/>
            <person name="Riley R."/>
            <person name="Lipzen A."/>
            <person name="Clum A."/>
            <person name="Drula E."/>
            <person name="Henrissat B."/>
            <person name="Kohler A."/>
            <person name="Grigoriev I.V."/>
            <person name="Martin F.M."/>
            <person name="Hacquard S."/>
        </authorList>
    </citation>
    <scope>NUCLEOTIDE SEQUENCE [LARGE SCALE GENOMIC DNA]</scope>
    <source>
        <strain evidence="1 2">MPI-SDFR-AT-0079</strain>
    </source>
</reference>